<dbReference type="STRING" id="1160509.A0A3N4HWG7"/>
<evidence type="ECO:0000256" key="1">
    <source>
        <dbReference type="ARBA" id="ARBA00004141"/>
    </source>
</evidence>
<dbReference type="OrthoDB" id="10017208at2759"/>
<evidence type="ECO:0000256" key="3">
    <source>
        <dbReference type="ARBA" id="ARBA00022989"/>
    </source>
</evidence>
<comment type="similarity">
    <text evidence="5">Belongs to the SAT4 family.</text>
</comment>
<gene>
    <name evidence="9" type="ORF">BJ508DRAFT_417053</name>
</gene>
<evidence type="ECO:0000256" key="2">
    <source>
        <dbReference type="ARBA" id="ARBA00022692"/>
    </source>
</evidence>
<organism evidence="9 10">
    <name type="scientific">Ascobolus immersus RN42</name>
    <dbReference type="NCBI Taxonomy" id="1160509"/>
    <lineage>
        <taxon>Eukaryota</taxon>
        <taxon>Fungi</taxon>
        <taxon>Dikarya</taxon>
        <taxon>Ascomycota</taxon>
        <taxon>Pezizomycotina</taxon>
        <taxon>Pezizomycetes</taxon>
        <taxon>Pezizales</taxon>
        <taxon>Ascobolaceae</taxon>
        <taxon>Ascobolus</taxon>
    </lineage>
</organism>
<proteinExistence type="inferred from homology"/>
<keyword evidence="3 7" id="KW-1133">Transmembrane helix</keyword>
<evidence type="ECO:0000313" key="9">
    <source>
        <dbReference type="EMBL" id="RPA77446.1"/>
    </source>
</evidence>
<feature type="region of interest" description="Disordered" evidence="6">
    <location>
        <begin position="347"/>
        <end position="371"/>
    </location>
</feature>
<sequence>MPLKQDASSRTVITLNIILPSVSLAFLLVRNFSRIWYLRVTGWDDLLFNIGWVFTAALNAAVCYSAKMATDIEGRPFTKSDGIRALQLLWIVQVTYLLSNFFVKSAYLAFSARLASTGIYFKASRAALIFNCCLFTGCLFAGIFGCTPVNFFWDRSIKGGTCINIRAFYLANAFLNAFMDIITLVIPVCIIWTSPALTLQKKARISALFFLGTMTCICSIMRIPGFVETLSQGRNTDWNLRESTTWSVLEVNVAIVTGCIPAIKPLIGAMLGHATPMGSGRNRGPQIPGVGQSGRTDAWAMRRHEGDYHASVTAEEGGLHGRGCVNKRRAMNGDHIVLEETLTVEDGRWDTSSSQSILSSTSPPKQRSLGP</sequence>
<feature type="transmembrane region" description="Helical" evidence="7">
    <location>
        <begin position="173"/>
        <end position="193"/>
    </location>
</feature>
<feature type="compositionally biased region" description="Low complexity" evidence="6">
    <location>
        <begin position="352"/>
        <end position="362"/>
    </location>
</feature>
<feature type="transmembrane region" description="Helical" evidence="7">
    <location>
        <begin position="12"/>
        <end position="29"/>
    </location>
</feature>
<feature type="transmembrane region" description="Helical" evidence="7">
    <location>
        <begin position="49"/>
        <end position="67"/>
    </location>
</feature>
<evidence type="ECO:0000256" key="5">
    <source>
        <dbReference type="ARBA" id="ARBA00038359"/>
    </source>
</evidence>
<keyword evidence="2 7" id="KW-0812">Transmembrane</keyword>
<dbReference type="GO" id="GO:0016020">
    <property type="term" value="C:membrane"/>
    <property type="evidence" value="ECO:0007669"/>
    <property type="project" value="UniProtKB-SubCell"/>
</dbReference>
<dbReference type="PANTHER" id="PTHR33048:SF55">
    <property type="entry name" value="INTEGRAL MEMBRANE PROTEIN"/>
    <property type="match status" value="1"/>
</dbReference>
<evidence type="ECO:0000256" key="4">
    <source>
        <dbReference type="ARBA" id="ARBA00023136"/>
    </source>
</evidence>
<dbReference type="InterPro" id="IPR049326">
    <property type="entry name" value="Rhodopsin_dom_fungi"/>
</dbReference>
<dbReference type="PANTHER" id="PTHR33048">
    <property type="entry name" value="PTH11-LIKE INTEGRAL MEMBRANE PROTEIN (AFU_ORTHOLOGUE AFUA_5G11245)"/>
    <property type="match status" value="1"/>
</dbReference>
<comment type="subcellular location">
    <subcellularLocation>
        <location evidence="1">Membrane</location>
        <topology evidence="1">Multi-pass membrane protein</topology>
    </subcellularLocation>
</comment>
<keyword evidence="10" id="KW-1185">Reference proteome</keyword>
<feature type="domain" description="Rhodopsin" evidence="8">
    <location>
        <begin position="30"/>
        <end position="267"/>
    </location>
</feature>
<accession>A0A3N4HWG7</accession>
<evidence type="ECO:0000313" key="10">
    <source>
        <dbReference type="Proteomes" id="UP000275078"/>
    </source>
</evidence>
<evidence type="ECO:0000259" key="8">
    <source>
        <dbReference type="Pfam" id="PF20684"/>
    </source>
</evidence>
<dbReference type="EMBL" id="ML119726">
    <property type="protein sequence ID" value="RPA77446.1"/>
    <property type="molecule type" value="Genomic_DNA"/>
</dbReference>
<feature type="transmembrane region" description="Helical" evidence="7">
    <location>
        <begin position="88"/>
        <end position="108"/>
    </location>
</feature>
<evidence type="ECO:0000256" key="6">
    <source>
        <dbReference type="SAM" id="MobiDB-lite"/>
    </source>
</evidence>
<evidence type="ECO:0000256" key="7">
    <source>
        <dbReference type="SAM" id="Phobius"/>
    </source>
</evidence>
<dbReference type="Pfam" id="PF20684">
    <property type="entry name" value="Fung_rhodopsin"/>
    <property type="match status" value="1"/>
</dbReference>
<dbReference type="AlphaFoldDB" id="A0A3N4HWG7"/>
<feature type="transmembrane region" description="Helical" evidence="7">
    <location>
        <begin position="205"/>
        <end position="224"/>
    </location>
</feature>
<name>A0A3N4HWG7_ASCIM</name>
<dbReference type="InterPro" id="IPR052337">
    <property type="entry name" value="SAT4-like"/>
</dbReference>
<reference evidence="9 10" key="1">
    <citation type="journal article" date="2018" name="Nat. Ecol. Evol.">
        <title>Pezizomycetes genomes reveal the molecular basis of ectomycorrhizal truffle lifestyle.</title>
        <authorList>
            <person name="Murat C."/>
            <person name="Payen T."/>
            <person name="Noel B."/>
            <person name="Kuo A."/>
            <person name="Morin E."/>
            <person name="Chen J."/>
            <person name="Kohler A."/>
            <person name="Krizsan K."/>
            <person name="Balestrini R."/>
            <person name="Da Silva C."/>
            <person name="Montanini B."/>
            <person name="Hainaut M."/>
            <person name="Levati E."/>
            <person name="Barry K.W."/>
            <person name="Belfiori B."/>
            <person name="Cichocki N."/>
            <person name="Clum A."/>
            <person name="Dockter R.B."/>
            <person name="Fauchery L."/>
            <person name="Guy J."/>
            <person name="Iotti M."/>
            <person name="Le Tacon F."/>
            <person name="Lindquist E.A."/>
            <person name="Lipzen A."/>
            <person name="Malagnac F."/>
            <person name="Mello A."/>
            <person name="Molinier V."/>
            <person name="Miyauchi S."/>
            <person name="Poulain J."/>
            <person name="Riccioni C."/>
            <person name="Rubini A."/>
            <person name="Sitrit Y."/>
            <person name="Splivallo R."/>
            <person name="Traeger S."/>
            <person name="Wang M."/>
            <person name="Zifcakova L."/>
            <person name="Wipf D."/>
            <person name="Zambonelli A."/>
            <person name="Paolocci F."/>
            <person name="Nowrousian M."/>
            <person name="Ottonello S."/>
            <person name="Baldrian P."/>
            <person name="Spatafora J.W."/>
            <person name="Henrissat B."/>
            <person name="Nagy L.G."/>
            <person name="Aury J.M."/>
            <person name="Wincker P."/>
            <person name="Grigoriev I.V."/>
            <person name="Bonfante P."/>
            <person name="Martin F.M."/>
        </authorList>
    </citation>
    <scope>NUCLEOTIDE SEQUENCE [LARGE SCALE GENOMIC DNA]</scope>
    <source>
        <strain evidence="9 10">RN42</strain>
    </source>
</reference>
<protein>
    <recommendedName>
        <fullName evidence="8">Rhodopsin domain-containing protein</fullName>
    </recommendedName>
</protein>
<dbReference type="Proteomes" id="UP000275078">
    <property type="component" value="Unassembled WGS sequence"/>
</dbReference>
<keyword evidence="4 7" id="KW-0472">Membrane</keyword>
<feature type="transmembrane region" description="Helical" evidence="7">
    <location>
        <begin position="128"/>
        <end position="153"/>
    </location>
</feature>